<dbReference type="Pfam" id="PF03765">
    <property type="entry name" value="CRAL_TRIO_N"/>
    <property type="match status" value="1"/>
</dbReference>
<dbReference type="EMBL" id="CM026431">
    <property type="protein sequence ID" value="KAG0559196.1"/>
    <property type="molecule type" value="Genomic_DNA"/>
</dbReference>
<dbReference type="InterPro" id="IPR036865">
    <property type="entry name" value="CRAL-TRIO_dom_sf"/>
</dbReference>
<dbReference type="InterPro" id="IPR036273">
    <property type="entry name" value="CRAL/TRIO_N_dom_sf"/>
</dbReference>
<organism evidence="3 4">
    <name type="scientific">Ceratodon purpureus</name>
    <name type="common">Fire moss</name>
    <name type="synonym">Dicranum purpureum</name>
    <dbReference type="NCBI Taxonomy" id="3225"/>
    <lineage>
        <taxon>Eukaryota</taxon>
        <taxon>Viridiplantae</taxon>
        <taxon>Streptophyta</taxon>
        <taxon>Embryophyta</taxon>
        <taxon>Bryophyta</taxon>
        <taxon>Bryophytina</taxon>
        <taxon>Bryopsida</taxon>
        <taxon>Dicranidae</taxon>
        <taxon>Pseudoditrichales</taxon>
        <taxon>Ditrichaceae</taxon>
        <taxon>Ceratodon</taxon>
    </lineage>
</organism>
<comment type="caution">
    <text evidence="3">The sequence shown here is derived from an EMBL/GenBank/DDBJ whole genome shotgun (WGS) entry which is preliminary data.</text>
</comment>
<dbReference type="SUPFAM" id="SSF46938">
    <property type="entry name" value="CRAL/TRIO N-terminal domain"/>
    <property type="match status" value="1"/>
</dbReference>
<evidence type="ECO:0000313" key="4">
    <source>
        <dbReference type="Proteomes" id="UP000822688"/>
    </source>
</evidence>
<keyword evidence="4" id="KW-1185">Reference proteome</keyword>
<dbReference type="SMART" id="SM00516">
    <property type="entry name" value="SEC14"/>
    <property type="match status" value="1"/>
</dbReference>
<evidence type="ECO:0000259" key="2">
    <source>
        <dbReference type="PROSITE" id="PS50191"/>
    </source>
</evidence>
<evidence type="ECO:0000256" key="1">
    <source>
        <dbReference type="SAM" id="MobiDB-lite"/>
    </source>
</evidence>
<dbReference type="SMART" id="SM01100">
    <property type="entry name" value="CRAL_TRIO_N"/>
    <property type="match status" value="1"/>
</dbReference>
<dbReference type="InterPro" id="IPR011074">
    <property type="entry name" value="CRAL/TRIO_N_dom"/>
</dbReference>
<accession>A0A8T0GI81</accession>
<dbReference type="InterPro" id="IPR001251">
    <property type="entry name" value="CRAL-TRIO_dom"/>
</dbReference>
<feature type="domain" description="CRAL-TRIO" evidence="2">
    <location>
        <begin position="92"/>
        <end position="255"/>
    </location>
</feature>
<proteinExistence type="predicted"/>
<dbReference type="Proteomes" id="UP000822688">
    <property type="component" value="Chromosome 10"/>
</dbReference>
<dbReference type="Gene3D" id="3.40.525.10">
    <property type="entry name" value="CRAL-TRIO lipid binding domain"/>
    <property type="match status" value="1"/>
</dbReference>
<protein>
    <recommendedName>
        <fullName evidence="2">CRAL-TRIO domain-containing protein</fullName>
    </recommendedName>
</protein>
<gene>
    <name evidence="3" type="ORF">KC19_10G086100</name>
</gene>
<sequence>MTGTNGVDIQNSAHQNGGNVVARKERTAKEAELLKQVREKIAVLDPQSQDIDDATLLRFLRARSMDVTKGSKLFADHQKWRREYFPLGHAQEEEIKDEIAGQKYFIQGHDKNGRPLSVFLGAKHLATGSKNLEQYKRGVTYFIDKLVASIPAGEEKFNVIADLKSVKFKNLDVRGWLASYDCLQAYYPERLGKVYVLHAPTIFWGAWKMMVPFLDPVTKAKIIFVDDDKLEETLLRDISKEELPTIYGGLKEMVPMEVAQPANWPQYKPVT</sequence>
<dbReference type="SUPFAM" id="SSF52087">
    <property type="entry name" value="CRAL/TRIO domain"/>
    <property type="match status" value="1"/>
</dbReference>
<dbReference type="PANTHER" id="PTHR46277">
    <property type="entry name" value="OS03G0850700 PROTEIN"/>
    <property type="match status" value="1"/>
</dbReference>
<reference evidence="3" key="1">
    <citation type="submission" date="2020-06" db="EMBL/GenBank/DDBJ databases">
        <title>WGS assembly of Ceratodon purpureus strain R40.</title>
        <authorList>
            <person name="Carey S.B."/>
            <person name="Jenkins J."/>
            <person name="Shu S."/>
            <person name="Lovell J.T."/>
            <person name="Sreedasyam A."/>
            <person name="Maumus F."/>
            <person name="Tiley G.P."/>
            <person name="Fernandez-Pozo N."/>
            <person name="Barry K."/>
            <person name="Chen C."/>
            <person name="Wang M."/>
            <person name="Lipzen A."/>
            <person name="Daum C."/>
            <person name="Saski C.A."/>
            <person name="Payton A.C."/>
            <person name="Mcbreen J.C."/>
            <person name="Conrad R.E."/>
            <person name="Kollar L.M."/>
            <person name="Olsson S."/>
            <person name="Huttunen S."/>
            <person name="Landis J.B."/>
            <person name="Wickett N.J."/>
            <person name="Johnson M.G."/>
            <person name="Rensing S.A."/>
            <person name="Grimwood J."/>
            <person name="Schmutz J."/>
            <person name="Mcdaniel S.F."/>
        </authorList>
    </citation>
    <scope>NUCLEOTIDE SEQUENCE</scope>
    <source>
        <strain evidence="3">R40</strain>
    </source>
</reference>
<dbReference type="OrthoDB" id="1434354at2759"/>
<dbReference type="AlphaFoldDB" id="A0A8T0GI81"/>
<name>A0A8T0GI81_CERPU</name>
<dbReference type="PROSITE" id="PS50191">
    <property type="entry name" value="CRAL_TRIO"/>
    <property type="match status" value="1"/>
</dbReference>
<dbReference type="PANTHER" id="PTHR46277:SF3">
    <property type="entry name" value="BINDING PROTEIN, PUTATIVE-RELATED"/>
    <property type="match status" value="1"/>
</dbReference>
<evidence type="ECO:0000313" key="3">
    <source>
        <dbReference type="EMBL" id="KAG0559196.1"/>
    </source>
</evidence>
<feature type="compositionally biased region" description="Polar residues" evidence="1">
    <location>
        <begin position="1"/>
        <end position="18"/>
    </location>
</feature>
<dbReference type="Pfam" id="PF00650">
    <property type="entry name" value="CRAL_TRIO"/>
    <property type="match status" value="1"/>
</dbReference>
<feature type="region of interest" description="Disordered" evidence="1">
    <location>
        <begin position="1"/>
        <end position="23"/>
    </location>
</feature>
<dbReference type="CDD" id="cd00170">
    <property type="entry name" value="SEC14"/>
    <property type="match status" value="1"/>
</dbReference>